<dbReference type="GeneID" id="35606632"/>
<feature type="compositionally biased region" description="Low complexity" evidence="1">
    <location>
        <begin position="25"/>
        <end position="38"/>
    </location>
</feature>
<feature type="compositionally biased region" description="Polar residues" evidence="1">
    <location>
        <begin position="539"/>
        <end position="556"/>
    </location>
</feature>
<sequence length="1071" mass="114798">MEEHSAPATVSLNSTDPKAPSQAESTTSTSPTHTASTTWAQWDSKDAALLAPANLAVTKVQHAWERRPQSPFTRRRLKVGKVWKRTGGVSAPASSLFASGGGGATIRPESPLRAVKKMRGAAGEQVVRDWDVRGSPRNRRIVTRSNREEALLELGEDAAEQVEALGAFQEGSDVTSREEVLRVEIEHEDGTILELDPEEGEAEVENENWDDESMTEETVWDATLMHLAETIGGSEGATKPAHHSDGEHALDESLHSPVEDMDTEETFTDSAPSTHTDMPLAERANPEIQISRLAPPAEQTEQTSPVPQLKSVLKQTSQFGPMPEGFVSPVKERQRRTINQVRLSNANRRRTLPVNFAAQHPAVVPTSAESDIVQDARSPGNVDEAESHVVDETHDNTSQPSKEASELVIVPSDEVSGADLAAALDEEDSDIELGVLSKDSLAVHGEEVSGDAAHDDNAWEDVEEEEWPKHAEIGGEDSGTFEINPASEVLPSSEEQLQSEPMVMSDHAAPTFPIDTETSTVEYTTESQPVFELRRSPRRQSTSPVRRSGILPSSSRPHLVAFTPIKLPVYTTSVELQSSPSFGAALDDSMDIDNPTPLPQPTRSSSAPPEEPQMSPRRPKQPRISDDTALLQAFLNRAAESKTSKDGSTTAKRESMENRRDSTSVRQALASPAPLAKTTAGDVLADLDPNSPSPRKQFLAVSLADAAQTDRKSVIDQDEDELALNATPDKQRASRKSGRVKKKGPQVLPAGPKCISIRPADPVVVLKKDETHDTARMTRNNTKKNKSGAVLPPTRLTRLAAERLARADELGPQDDEDHMDVEVPVKAGRRAVKWAETLESFHEGANEPEMSMLSDELNIAEESSAPPPSNTPSKPAKLRRLRTPRPTASSSGSIGASEEAVAPAVAPAGVVAKPSKATKRSSRIATPAKLPGAAKSLLPDGLNDATEAAPVSASKKAPISRKRAPSSKLPAPASSLTASAAVGKENSLIASPPKKRARAAPASAVPKLDFKSSMDAAPVMAPPAIGIAASPAKKGSARAQVLFKENGDVSVKRDEVMGMGSPAKKRVRRIL</sequence>
<organism evidence="2 3">
    <name type="scientific">Ramularia collo-cygni</name>
    <dbReference type="NCBI Taxonomy" id="112498"/>
    <lineage>
        <taxon>Eukaryota</taxon>
        <taxon>Fungi</taxon>
        <taxon>Dikarya</taxon>
        <taxon>Ascomycota</taxon>
        <taxon>Pezizomycotina</taxon>
        <taxon>Dothideomycetes</taxon>
        <taxon>Dothideomycetidae</taxon>
        <taxon>Mycosphaerellales</taxon>
        <taxon>Mycosphaerellaceae</taxon>
        <taxon>Ramularia</taxon>
    </lineage>
</organism>
<feature type="compositionally biased region" description="Low complexity" evidence="1">
    <location>
        <begin position="516"/>
        <end position="527"/>
    </location>
</feature>
<keyword evidence="3" id="KW-1185">Reference proteome</keyword>
<dbReference type="RefSeq" id="XP_023621747.1">
    <property type="nucleotide sequence ID" value="XM_023765979.1"/>
</dbReference>
<evidence type="ECO:0000313" key="3">
    <source>
        <dbReference type="Proteomes" id="UP000225277"/>
    </source>
</evidence>
<feature type="compositionally biased region" description="Low complexity" evidence="1">
    <location>
        <begin position="966"/>
        <end position="978"/>
    </location>
</feature>
<feature type="compositionally biased region" description="Low complexity" evidence="1">
    <location>
        <begin position="888"/>
        <end position="915"/>
    </location>
</feature>
<feature type="region of interest" description="Disordered" evidence="1">
    <location>
        <begin position="376"/>
        <end position="405"/>
    </location>
</feature>
<accession>A0A2D3UR61</accession>
<feature type="region of interest" description="Disordered" evidence="1">
    <location>
        <begin position="840"/>
        <end position="978"/>
    </location>
</feature>
<evidence type="ECO:0000256" key="1">
    <source>
        <dbReference type="SAM" id="MobiDB-lite"/>
    </source>
</evidence>
<dbReference type="OrthoDB" id="4207369at2759"/>
<dbReference type="AlphaFoldDB" id="A0A2D3UR61"/>
<feature type="region of interest" description="Disordered" evidence="1">
    <location>
        <begin position="581"/>
        <end position="755"/>
    </location>
</feature>
<feature type="region of interest" description="Disordered" evidence="1">
    <location>
        <begin position="508"/>
        <end position="558"/>
    </location>
</feature>
<proteinExistence type="predicted"/>
<feature type="region of interest" description="Disordered" evidence="1">
    <location>
        <begin position="260"/>
        <end position="279"/>
    </location>
</feature>
<feature type="compositionally biased region" description="Basic residues" evidence="1">
    <location>
        <begin position="733"/>
        <end position="744"/>
    </location>
</feature>
<feature type="region of interest" description="Disordered" evidence="1">
    <location>
        <begin position="1"/>
        <end position="40"/>
    </location>
</feature>
<dbReference type="Proteomes" id="UP000225277">
    <property type="component" value="Unassembled WGS sequence"/>
</dbReference>
<name>A0A2D3UR61_9PEZI</name>
<reference evidence="2 3" key="1">
    <citation type="submission" date="2016-03" db="EMBL/GenBank/DDBJ databases">
        <authorList>
            <person name="Ploux O."/>
        </authorList>
    </citation>
    <scope>NUCLEOTIDE SEQUENCE [LARGE SCALE GENOMIC DNA]</scope>
    <source>
        <strain evidence="2 3">URUG2</strain>
    </source>
</reference>
<feature type="compositionally biased region" description="Basic and acidic residues" evidence="1">
    <location>
        <begin position="385"/>
        <end position="395"/>
    </location>
</feature>
<protein>
    <submittedName>
        <fullName evidence="2">Uncharacterized protein</fullName>
    </submittedName>
</protein>
<gene>
    <name evidence="2" type="ORF">RCC_12072</name>
</gene>
<evidence type="ECO:0000313" key="2">
    <source>
        <dbReference type="EMBL" id="CZT14850.1"/>
    </source>
</evidence>
<dbReference type="EMBL" id="FJUY01000001">
    <property type="protein sequence ID" value="CZT14850.1"/>
    <property type="molecule type" value="Genomic_DNA"/>
</dbReference>
<feature type="compositionally biased region" description="Basic and acidic residues" evidence="1">
    <location>
        <begin position="639"/>
        <end position="663"/>
    </location>
</feature>